<feature type="region of interest" description="Disordered" evidence="1">
    <location>
        <begin position="47"/>
        <end position="66"/>
    </location>
</feature>
<proteinExistence type="predicted"/>
<feature type="region of interest" description="Disordered" evidence="1">
    <location>
        <begin position="1"/>
        <end position="20"/>
    </location>
</feature>
<evidence type="ECO:0000256" key="1">
    <source>
        <dbReference type="SAM" id="MobiDB-lite"/>
    </source>
</evidence>
<feature type="compositionally biased region" description="Low complexity" evidence="1">
    <location>
        <begin position="206"/>
        <end position="237"/>
    </location>
</feature>
<dbReference type="EMBL" id="CAUYUJ010014704">
    <property type="protein sequence ID" value="CAK0844953.1"/>
    <property type="molecule type" value="Genomic_DNA"/>
</dbReference>
<feature type="non-terminal residue" evidence="2">
    <location>
        <position position="412"/>
    </location>
</feature>
<gene>
    <name evidence="2" type="ORF">PCOR1329_LOCUS38900</name>
</gene>
<evidence type="ECO:0000313" key="3">
    <source>
        <dbReference type="Proteomes" id="UP001189429"/>
    </source>
</evidence>
<reference evidence="2" key="1">
    <citation type="submission" date="2023-10" db="EMBL/GenBank/DDBJ databases">
        <authorList>
            <person name="Chen Y."/>
            <person name="Shah S."/>
            <person name="Dougan E. K."/>
            <person name="Thang M."/>
            <person name="Chan C."/>
        </authorList>
    </citation>
    <scope>NUCLEOTIDE SEQUENCE [LARGE SCALE GENOMIC DNA]</scope>
</reference>
<feature type="compositionally biased region" description="Basic residues" evidence="1">
    <location>
        <begin position="250"/>
        <end position="264"/>
    </location>
</feature>
<feature type="region of interest" description="Disordered" evidence="1">
    <location>
        <begin position="167"/>
        <end position="280"/>
    </location>
</feature>
<protein>
    <submittedName>
        <fullName evidence="2">Uncharacterized protein</fullName>
    </submittedName>
</protein>
<dbReference type="Proteomes" id="UP001189429">
    <property type="component" value="Unassembled WGS sequence"/>
</dbReference>
<accession>A0ABN9TGP0</accession>
<keyword evidence="3" id="KW-1185">Reference proteome</keyword>
<organism evidence="2 3">
    <name type="scientific">Prorocentrum cordatum</name>
    <dbReference type="NCBI Taxonomy" id="2364126"/>
    <lineage>
        <taxon>Eukaryota</taxon>
        <taxon>Sar</taxon>
        <taxon>Alveolata</taxon>
        <taxon>Dinophyceae</taxon>
        <taxon>Prorocentrales</taxon>
        <taxon>Prorocentraceae</taxon>
        <taxon>Prorocentrum</taxon>
    </lineage>
</organism>
<sequence length="412" mass="44655">MTDASPSGFGACEAPLTPPELEAEGAYSERWRFRLELERGEGPRADALRAADPFSDPATVKPRGKPARWAWGPQEVFPNVSQHVLAKDRWKTVVSAPWGRREVIHILEARACSAAVRRRVRTAKAHGRRLLGFSDSMAAVLAFTKGRSTDDALLQLCRQFAAVGRGSTGAMEAGSPAAPRGALGPDWWDRRPRQGSRGAPDGQGGAPLASAAAASKPSTPAPAARAARPTRLTRASPLPSSAFSATALRRGGRLRSRRAAARSRRVADAPAAPPPRARAGGLSLLENRSAGKAMQKRYRVIFDSVMMLMGRSSDEETLLPIGMRLCKKHFDQACVDLGLEQFKLVTCQARRGGAAGDILLQRRTLEEARKRGTWETCASLRRYEKSGRVQKVMRTTPPHLLAFARLACTSLE</sequence>
<evidence type="ECO:0000313" key="2">
    <source>
        <dbReference type="EMBL" id="CAK0844953.1"/>
    </source>
</evidence>
<comment type="caution">
    <text evidence="2">The sequence shown here is derived from an EMBL/GenBank/DDBJ whole genome shotgun (WGS) entry which is preliminary data.</text>
</comment>
<name>A0ABN9TGP0_9DINO</name>